<dbReference type="EMBL" id="JALNTZ010000006">
    <property type="protein sequence ID" value="KAJ3650022.1"/>
    <property type="molecule type" value="Genomic_DNA"/>
</dbReference>
<comment type="caution">
    <text evidence="2">The sequence shown here is derived from an EMBL/GenBank/DDBJ whole genome shotgun (WGS) entry which is preliminary data.</text>
</comment>
<evidence type="ECO:0000256" key="1">
    <source>
        <dbReference type="SAM" id="MobiDB-lite"/>
    </source>
</evidence>
<feature type="compositionally biased region" description="Polar residues" evidence="1">
    <location>
        <begin position="355"/>
        <end position="374"/>
    </location>
</feature>
<protein>
    <submittedName>
        <fullName evidence="2">Uncharacterized protein</fullName>
    </submittedName>
</protein>
<gene>
    <name evidence="2" type="ORF">Zmor_021734</name>
</gene>
<keyword evidence="3" id="KW-1185">Reference proteome</keyword>
<feature type="compositionally biased region" description="Low complexity" evidence="1">
    <location>
        <begin position="344"/>
        <end position="354"/>
    </location>
</feature>
<organism evidence="2 3">
    <name type="scientific">Zophobas morio</name>
    <dbReference type="NCBI Taxonomy" id="2755281"/>
    <lineage>
        <taxon>Eukaryota</taxon>
        <taxon>Metazoa</taxon>
        <taxon>Ecdysozoa</taxon>
        <taxon>Arthropoda</taxon>
        <taxon>Hexapoda</taxon>
        <taxon>Insecta</taxon>
        <taxon>Pterygota</taxon>
        <taxon>Neoptera</taxon>
        <taxon>Endopterygota</taxon>
        <taxon>Coleoptera</taxon>
        <taxon>Polyphaga</taxon>
        <taxon>Cucujiformia</taxon>
        <taxon>Tenebrionidae</taxon>
        <taxon>Zophobas</taxon>
    </lineage>
</organism>
<feature type="compositionally biased region" description="Low complexity" evidence="1">
    <location>
        <begin position="321"/>
        <end position="333"/>
    </location>
</feature>
<evidence type="ECO:0000313" key="2">
    <source>
        <dbReference type="EMBL" id="KAJ3650022.1"/>
    </source>
</evidence>
<name>A0AA38I975_9CUCU</name>
<proteinExistence type="predicted"/>
<sequence length="438" mass="50312">MSDSTAFRHMYEELKVIHRNLGKDSSARRQDPKAIRSKVNKINKLNADFKDIRDNFNKHEHNHALKKEVKEYVELILKLFDLINKILESRLKEVTDLGEITDVDDSDLELDSVEIINSNLRVKMGEKFSLRTAASLLPLMDGTEDVTKRLIDAIELYDTLLDADSKKLLITYVLKTRLTQSAKIRLQSTYANCIELIADLRKYFLTKKSAAVLSVQLNSARQNNNTIDEFGKTIEELVTELTIAQADGDQQVLDVLRLANEKIAINVFSNGLRNTELRTIVKARNYSKLSDAIRGALDEQPSTSLSQQIFNMRINNQFRRNYGNRGNFNSNRSHFQPNSRRTYNNHNNSFVNNNQRAQSNTNRGNSSTYSNGNYRGSFRGNRGDRVNYRGNQLSNRLNRGQRISNNQLGRYDGRPRVYAAENEEEQATEEENSFFRAN</sequence>
<dbReference type="Proteomes" id="UP001168821">
    <property type="component" value="Unassembled WGS sequence"/>
</dbReference>
<feature type="region of interest" description="Disordered" evidence="1">
    <location>
        <begin position="321"/>
        <end position="393"/>
    </location>
</feature>
<dbReference type="AlphaFoldDB" id="A0AA38I975"/>
<accession>A0AA38I975</accession>
<evidence type="ECO:0000313" key="3">
    <source>
        <dbReference type="Proteomes" id="UP001168821"/>
    </source>
</evidence>
<reference evidence="2" key="1">
    <citation type="journal article" date="2023" name="G3 (Bethesda)">
        <title>Whole genome assemblies of Zophobas morio and Tenebrio molitor.</title>
        <authorList>
            <person name="Kaur S."/>
            <person name="Stinson S.A."/>
            <person name="diCenzo G.C."/>
        </authorList>
    </citation>
    <scope>NUCLEOTIDE SEQUENCE</scope>
    <source>
        <strain evidence="2">QUZm001</strain>
    </source>
</reference>